<feature type="coiled-coil region" evidence="9">
    <location>
        <begin position="169"/>
        <end position="196"/>
    </location>
</feature>
<reference evidence="14 15" key="1">
    <citation type="submission" date="2021-05" db="EMBL/GenBank/DDBJ databases">
        <title>Novel species in genus Cellulomonas.</title>
        <authorList>
            <person name="Zhang G."/>
        </authorList>
    </citation>
    <scope>NUCLEOTIDE SEQUENCE [LARGE SCALE GENOMIC DNA]</scope>
    <source>
        <strain evidence="15">zg-ZUI222</strain>
    </source>
</reference>
<dbReference type="InterPro" id="IPR011712">
    <property type="entry name" value="Sig_transdc_His_kin_sub3_dim/P"/>
</dbReference>
<keyword evidence="10" id="KW-0472">Membrane</keyword>
<dbReference type="InterPro" id="IPR050482">
    <property type="entry name" value="Sensor_HK_TwoCompSys"/>
</dbReference>
<sequence length="394" mass="40250">MSRRARCSYARGVTAQLTPRATDLGLALGTVAVVALTIGAGVSAERDPSPVAYAFAVGFGAVLLVRRRWPVAVLVVTVLGIFVYYALGFPAIGQALPATAALYSAAELGRTRAALAVGAVLVGVAAYFRIAEGLPVSYLLSYDLLTNVALVAAAVALGESVRARRRSREDQERLRVAALAEQAADAERRMEAQRVRIARDLHDSIGHTVSVVAVHAGVAAEAVGRDDALAAASIAQVREATGATLRELRATVRLLRASHEGTARGAVGLAGVGALAASARAAGLEVDLRLDVPDGAVDGAIGAGAYRIVQEALTNVMRHADAARVTVAAGVADGWLDLRVDDDGTGPVRAAATAGQGLRGMAERAALLGGTLASGPGDGGGFTVHARLPARLDA</sequence>
<dbReference type="Pfam" id="PF02518">
    <property type="entry name" value="HATPase_c"/>
    <property type="match status" value="1"/>
</dbReference>
<dbReference type="CDD" id="cd16917">
    <property type="entry name" value="HATPase_UhpB-NarQ-NarX-like"/>
    <property type="match status" value="1"/>
</dbReference>
<dbReference type="InterPro" id="IPR055558">
    <property type="entry name" value="DUF7134"/>
</dbReference>
<dbReference type="InterPro" id="IPR003594">
    <property type="entry name" value="HATPase_dom"/>
</dbReference>
<keyword evidence="9" id="KW-0175">Coiled coil</keyword>
<dbReference type="GO" id="GO:0016301">
    <property type="term" value="F:kinase activity"/>
    <property type="evidence" value="ECO:0007669"/>
    <property type="project" value="UniProtKB-KW"/>
</dbReference>
<organism evidence="14 15">
    <name type="scientific">Cellulomonas wangleii</name>
    <dbReference type="NCBI Taxonomy" id="2816956"/>
    <lineage>
        <taxon>Bacteria</taxon>
        <taxon>Bacillati</taxon>
        <taxon>Actinomycetota</taxon>
        <taxon>Actinomycetes</taxon>
        <taxon>Micrococcales</taxon>
        <taxon>Cellulomonadaceae</taxon>
        <taxon>Cellulomonas</taxon>
    </lineage>
</organism>
<evidence type="ECO:0000256" key="2">
    <source>
        <dbReference type="ARBA" id="ARBA00012438"/>
    </source>
</evidence>
<evidence type="ECO:0000256" key="3">
    <source>
        <dbReference type="ARBA" id="ARBA00022553"/>
    </source>
</evidence>
<evidence type="ECO:0000256" key="5">
    <source>
        <dbReference type="ARBA" id="ARBA00022741"/>
    </source>
</evidence>
<evidence type="ECO:0000313" key="14">
    <source>
        <dbReference type="EMBL" id="QVI64336.1"/>
    </source>
</evidence>
<evidence type="ECO:0000259" key="12">
    <source>
        <dbReference type="Pfam" id="PF07730"/>
    </source>
</evidence>
<dbReference type="Gene3D" id="3.30.565.10">
    <property type="entry name" value="Histidine kinase-like ATPase, C-terminal domain"/>
    <property type="match status" value="1"/>
</dbReference>
<keyword evidence="7" id="KW-0067">ATP-binding</keyword>
<evidence type="ECO:0000259" key="11">
    <source>
        <dbReference type="Pfam" id="PF02518"/>
    </source>
</evidence>
<evidence type="ECO:0000256" key="7">
    <source>
        <dbReference type="ARBA" id="ARBA00022840"/>
    </source>
</evidence>
<dbReference type="Pfam" id="PF23539">
    <property type="entry name" value="DUF7134"/>
    <property type="match status" value="1"/>
</dbReference>
<feature type="domain" description="Signal transduction histidine kinase subgroup 3 dimerisation and phosphoacceptor" evidence="12">
    <location>
        <begin position="194"/>
        <end position="258"/>
    </location>
</feature>
<keyword evidence="4" id="KW-0808">Transferase</keyword>
<feature type="transmembrane region" description="Helical" evidence="10">
    <location>
        <begin position="48"/>
        <end position="65"/>
    </location>
</feature>
<keyword evidence="10" id="KW-0812">Transmembrane</keyword>
<evidence type="ECO:0000256" key="4">
    <source>
        <dbReference type="ARBA" id="ARBA00022679"/>
    </source>
</evidence>
<feature type="transmembrane region" description="Helical" evidence="10">
    <location>
        <begin position="113"/>
        <end position="131"/>
    </location>
</feature>
<feature type="transmembrane region" description="Helical" evidence="10">
    <location>
        <begin position="138"/>
        <end position="158"/>
    </location>
</feature>
<dbReference type="PANTHER" id="PTHR24421">
    <property type="entry name" value="NITRATE/NITRITE SENSOR PROTEIN NARX-RELATED"/>
    <property type="match status" value="1"/>
</dbReference>
<dbReference type="PANTHER" id="PTHR24421:SF10">
    <property type="entry name" value="NITRATE_NITRITE SENSOR PROTEIN NARQ"/>
    <property type="match status" value="1"/>
</dbReference>
<proteinExistence type="predicted"/>
<feature type="domain" description="DUF7134" evidence="13">
    <location>
        <begin position="21"/>
        <end position="165"/>
    </location>
</feature>
<dbReference type="Gene3D" id="1.20.5.1930">
    <property type="match status" value="1"/>
</dbReference>
<evidence type="ECO:0000259" key="13">
    <source>
        <dbReference type="Pfam" id="PF23539"/>
    </source>
</evidence>
<feature type="transmembrane region" description="Helical" evidence="10">
    <location>
        <begin position="21"/>
        <end position="42"/>
    </location>
</feature>
<comment type="catalytic activity">
    <reaction evidence="1">
        <text>ATP + protein L-histidine = ADP + protein N-phospho-L-histidine.</text>
        <dbReference type="EC" id="2.7.13.3"/>
    </reaction>
</comment>
<dbReference type="InterPro" id="IPR036890">
    <property type="entry name" value="HATPase_C_sf"/>
</dbReference>
<dbReference type="SUPFAM" id="SSF55874">
    <property type="entry name" value="ATPase domain of HSP90 chaperone/DNA topoisomerase II/histidine kinase"/>
    <property type="match status" value="1"/>
</dbReference>
<dbReference type="EMBL" id="CP074405">
    <property type="protein sequence ID" value="QVI64336.1"/>
    <property type="molecule type" value="Genomic_DNA"/>
</dbReference>
<keyword evidence="5" id="KW-0547">Nucleotide-binding</keyword>
<dbReference type="Proteomes" id="UP000677804">
    <property type="component" value="Chromosome"/>
</dbReference>
<feature type="domain" description="Histidine kinase/HSP90-like ATPase" evidence="11">
    <location>
        <begin position="305"/>
        <end position="391"/>
    </location>
</feature>
<feature type="transmembrane region" description="Helical" evidence="10">
    <location>
        <begin position="72"/>
        <end position="93"/>
    </location>
</feature>
<keyword evidence="10" id="KW-1133">Transmembrane helix</keyword>
<protein>
    <recommendedName>
        <fullName evidence="2">histidine kinase</fullName>
        <ecNumber evidence="2">2.7.13.3</ecNumber>
    </recommendedName>
</protein>
<gene>
    <name evidence="14" type="ORF">KG103_15375</name>
</gene>
<accession>A0ABX8DAK7</accession>
<evidence type="ECO:0000256" key="8">
    <source>
        <dbReference type="ARBA" id="ARBA00023012"/>
    </source>
</evidence>
<keyword evidence="8" id="KW-0902">Two-component regulatory system</keyword>
<dbReference type="EC" id="2.7.13.3" evidence="2"/>
<evidence type="ECO:0000256" key="6">
    <source>
        <dbReference type="ARBA" id="ARBA00022777"/>
    </source>
</evidence>
<evidence type="ECO:0000313" key="15">
    <source>
        <dbReference type="Proteomes" id="UP000677804"/>
    </source>
</evidence>
<keyword evidence="6 14" id="KW-0418">Kinase</keyword>
<keyword evidence="15" id="KW-1185">Reference proteome</keyword>
<dbReference type="Pfam" id="PF07730">
    <property type="entry name" value="HisKA_3"/>
    <property type="match status" value="1"/>
</dbReference>
<evidence type="ECO:0000256" key="10">
    <source>
        <dbReference type="SAM" id="Phobius"/>
    </source>
</evidence>
<evidence type="ECO:0000256" key="1">
    <source>
        <dbReference type="ARBA" id="ARBA00000085"/>
    </source>
</evidence>
<keyword evidence="3" id="KW-0597">Phosphoprotein</keyword>
<evidence type="ECO:0000256" key="9">
    <source>
        <dbReference type="SAM" id="Coils"/>
    </source>
</evidence>
<name>A0ABX8DAK7_9CELL</name>